<feature type="transmembrane region" description="Helical" evidence="1">
    <location>
        <begin position="30"/>
        <end position="50"/>
    </location>
</feature>
<reference evidence="2 3" key="1">
    <citation type="submission" date="2018-10" db="EMBL/GenBank/DDBJ databases">
        <title>Isolation, diversity and antifungal activity of actinobacteria from wheat.</title>
        <authorList>
            <person name="Han C."/>
        </authorList>
    </citation>
    <scope>NUCLEOTIDE SEQUENCE [LARGE SCALE GENOMIC DNA]</scope>
    <source>
        <strain evidence="2 3">NEAU-YY56</strain>
    </source>
</reference>
<dbReference type="Proteomes" id="UP000269289">
    <property type="component" value="Unassembled WGS sequence"/>
</dbReference>
<evidence type="ECO:0000313" key="3">
    <source>
        <dbReference type="Proteomes" id="UP000269289"/>
    </source>
</evidence>
<keyword evidence="1" id="KW-0812">Transmembrane</keyword>
<name>A0A3M2JP23_9CELL</name>
<dbReference type="EMBL" id="RFFI01000005">
    <property type="protein sequence ID" value="RMI14061.1"/>
    <property type="molecule type" value="Genomic_DNA"/>
</dbReference>
<evidence type="ECO:0000313" key="2">
    <source>
        <dbReference type="EMBL" id="RMI14061.1"/>
    </source>
</evidence>
<evidence type="ECO:0000256" key="1">
    <source>
        <dbReference type="SAM" id="Phobius"/>
    </source>
</evidence>
<dbReference type="RefSeq" id="WP_122147724.1">
    <property type="nucleotide sequence ID" value="NZ_RFFI01000005.1"/>
</dbReference>
<proteinExistence type="predicted"/>
<evidence type="ECO:0008006" key="4">
    <source>
        <dbReference type="Google" id="ProtNLM"/>
    </source>
</evidence>
<feature type="transmembrane region" description="Helical" evidence="1">
    <location>
        <begin position="180"/>
        <end position="198"/>
    </location>
</feature>
<comment type="caution">
    <text evidence="2">The sequence shown here is derived from an EMBL/GenBank/DDBJ whole genome shotgun (WGS) entry which is preliminary data.</text>
</comment>
<protein>
    <recommendedName>
        <fullName evidence="4">ABC transporter permease</fullName>
    </recommendedName>
</protein>
<feature type="transmembrane region" description="Helical" evidence="1">
    <location>
        <begin position="251"/>
        <end position="274"/>
    </location>
</feature>
<feature type="transmembrane region" description="Helical" evidence="1">
    <location>
        <begin position="92"/>
        <end position="111"/>
    </location>
</feature>
<keyword evidence="1" id="KW-1133">Transmembrane helix</keyword>
<keyword evidence="3" id="KW-1185">Reference proteome</keyword>
<sequence length="280" mass="29217">MTAPTAPHRPNPGRAGPTRAALRAELTKALTLRSLWIGAGVILALNVYFAQMNVSLLADLAQTLEDGRFVAYDGTVASFETAVRDSILSSPYQSAALFVPLLIAVVCGQEYRTGQIRTTAAAVPNRWRLATVQIIVSVVLGVVVTILAFVMSDVVLLLALPAEGRDVVLSAAGMLVGAKVLTYSAVMSVVAGVLTTVLRSTMPALVAIVAVLVLALSGVLLPLSPLVHGLLPMIAAKTFLFGYAPDATDPSVAAGLVILLGWLTAGAATWFGALRYREIG</sequence>
<dbReference type="AlphaFoldDB" id="A0A3M2JP23"/>
<gene>
    <name evidence="2" type="ORF">EBM89_01685</name>
</gene>
<keyword evidence="1" id="KW-0472">Membrane</keyword>
<feature type="transmembrane region" description="Helical" evidence="1">
    <location>
        <begin position="205"/>
        <end position="231"/>
    </location>
</feature>
<feature type="transmembrane region" description="Helical" evidence="1">
    <location>
        <begin position="132"/>
        <end position="160"/>
    </location>
</feature>
<organism evidence="2 3">
    <name type="scientific">Cellulomonas triticagri</name>
    <dbReference type="NCBI Taxonomy" id="2483352"/>
    <lineage>
        <taxon>Bacteria</taxon>
        <taxon>Bacillati</taxon>
        <taxon>Actinomycetota</taxon>
        <taxon>Actinomycetes</taxon>
        <taxon>Micrococcales</taxon>
        <taxon>Cellulomonadaceae</taxon>
        <taxon>Cellulomonas</taxon>
    </lineage>
</organism>
<accession>A0A3M2JP23</accession>
<dbReference type="OrthoDB" id="4962947at2"/>